<feature type="region of interest" description="Disordered" evidence="7">
    <location>
        <begin position="22"/>
        <end position="62"/>
    </location>
</feature>
<feature type="domain" description="HTH myb-type" evidence="9">
    <location>
        <begin position="55"/>
        <end position="105"/>
    </location>
</feature>
<evidence type="ECO:0000256" key="6">
    <source>
        <dbReference type="ARBA" id="ARBA00023242"/>
    </source>
</evidence>
<dbReference type="GO" id="GO:0005634">
    <property type="term" value="C:nucleus"/>
    <property type="evidence" value="ECO:0007669"/>
    <property type="project" value="UniProtKB-SubCell"/>
</dbReference>
<dbReference type="GO" id="GO:0000981">
    <property type="term" value="F:DNA-binding transcription factor activity, RNA polymerase II-specific"/>
    <property type="evidence" value="ECO:0007669"/>
    <property type="project" value="TreeGrafter"/>
</dbReference>
<dbReference type="PANTHER" id="PTHR45614">
    <property type="entry name" value="MYB PROTEIN-RELATED"/>
    <property type="match status" value="1"/>
</dbReference>
<dbReference type="RefSeq" id="XP_047738959.1">
    <property type="nucleotide sequence ID" value="XM_047883003.1"/>
</dbReference>
<evidence type="ECO:0000259" key="9">
    <source>
        <dbReference type="PROSITE" id="PS51294"/>
    </source>
</evidence>
<feature type="domain" description="Myb-like" evidence="8">
    <location>
        <begin position="55"/>
        <end position="105"/>
    </location>
</feature>
<keyword evidence="10" id="KW-1185">Reference proteome</keyword>
<dbReference type="Pfam" id="PF00249">
    <property type="entry name" value="Myb_DNA-binding"/>
    <property type="match status" value="1"/>
</dbReference>
<dbReference type="GeneID" id="108679714"/>
<feature type="compositionally biased region" description="Polar residues" evidence="7">
    <location>
        <begin position="579"/>
        <end position="601"/>
    </location>
</feature>
<dbReference type="CDD" id="cd00167">
    <property type="entry name" value="SANT"/>
    <property type="match status" value="3"/>
</dbReference>
<dbReference type="Gene3D" id="1.10.10.60">
    <property type="entry name" value="Homeodomain-like"/>
    <property type="match status" value="3"/>
</dbReference>
<feature type="compositionally biased region" description="Polar residues" evidence="7">
    <location>
        <begin position="1318"/>
        <end position="1338"/>
    </location>
</feature>
<dbReference type="InterPro" id="IPR001005">
    <property type="entry name" value="SANT/Myb"/>
</dbReference>
<dbReference type="FunFam" id="1.10.10.60:FF:000016">
    <property type="entry name" value="Transcriptional activator Myb isoform A"/>
    <property type="match status" value="1"/>
</dbReference>
<dbReference type="GO" id="GO:0000978">
    <property type="term" value="F:RNA polymerase II cis-regulatory region sequence-specific DNA binding"/>
    <property type="evidence" value="ECO:0007669"/>
    <property type="project" value="TreeGrafter"/>
</dbReference>
<keyword evidence="5" id="KW-0804">Transcription</keyword>
<dbReference type="SUPFAM" id="SSF46689">
    <property type="entry name" value="Homeodomain-like"/>
    <property type="match status" value="2"/>
</dbReference>
<feature type="compositionally biased region" description="Polar residues" evidence="7">
    <location>
        <begin position="613"/>
        <end position="633"/>
    </location>
</feature>
<keyword evidence="4" id="KW-0238">DNA-binding</keyword>
<dbReference type="InterPro" id="IPR017930">
    <property type="entry name" value="Myb_dom"/>
</dbReference>
<keyword evidence="3" id="KW-0805">Transcription regulation</keyword>
<organism evidence="10 11">
    <name type="scientific">Hyalella azteca</name>
    <name type="common">Amphipod</name>
    <dbReference type="NCBI Taxonomy" id="294128"/>
    <lineage>
        <taxon>Eukaryota</taxon>
        <taxon>Metazoa</taxon>
        <taxon>Ecdysozoa</taxon>
        <taxon>Arthropoda</taxon>
        <taxon>Crustacea</taxon>
        <taxon>Multicrustacea</taxon>
        <taxon>Malacostraca</taxon>
        <taxon>Eumalacostraca</taxon>
        <taxon>Peracarida</taxon>
        <taxon>Amphipoda</taxon>
        <taxon>Senticaudata</taxon>
        <taxon>Talitrida</taxon>
        <taxon>Talitroidea</taxon>
        <taxon>Hyalellidae</taxon>
        <taxon>Hyalella</taxon>
    </lineage>
</organism>
<feature type="domain" description="HTH myb-type" evidence="9">
    <location>
        <begin position="163"/>
        <end position="212"/>
    </location>
</feature>
<feature type="region of interest" description="Disordered" evidence="7">
    <location>
        <begin position="1317"/>
        <end position="1345"/>
    </location>
</feature>
<reference evidence="11" key="1">
    <citation type="submission" date="2025-08" db="UniProtKB">
        <authorList>
            <consortium name="RefSeq"/>
        </authorList>
    </citation>
    <scope>IDENTIFICATION</scope>
    <source>
        <tissue evidence="11">Whole organism</tissue>
    </source>
</reference>
<keyword evidence="6" id="KW-0539">Nucleus</keyword>
<feature type="region of interest" description="Disordered" evidence="7">
    <location>
        <begin position="542"/>
        <end position="561"/>
    </location>
</feature>
<evidence type="ECO:0000256" key="4">
    <source>
        <dbReference type="ARBA" id="ARBA00023125"/>
    </source>
</evidence>
<keyword evidence="2" id="KW-0677">Repeat</keyword>
<accession>A0A979FPE0</accession>
<evidence type="ECO:0000256" key="2">
    <source>
        <dbReference type="ARBA" id="ARBA00022737"/>
    </source>
</evidence>
<dbReference type="SMART" id="SM00717">
    <property type="entry name" value="SANT"/>
    <property type="match status" value="3"/>
</dbReference>
<dbReference type="PROSITE" id="PS50090">
    <property type="entry name" value="MYB_LIKE"/>
    <property type="match status" value="3"/>
</dbReference>
<dbReference type="InterPro" id="IPR050560">
    <property type="entry name" value="MYB_TF"/>
</dbReference>
<dbReference type="InterPro" id="IPR009057">
    <property type="entry name" value="Homeodomain-like_sf"/>
</dbReference>
<feature type="domain" description="Myb-like" evidence="8">
    <location>
        <begin position="158"/>
        <end position="208"/>
    </location>
</feature>
<evidence type="ECO:0000313" key="10">
    <source>
        <dbReference type="Proteomes" id="UP000694843"/>
    </source>
</evidence>
<sequence length="1362" mass="150000">MDVAEMRAHRRVWSWIQRWKDSECASGGEDASDDNEDEGSLEDESLASSSSGAAKKHVNKGRWTKQEDEKLKCVVEAEGENWEAISSHFPDRTELQCQQRWQKVVNPELVKGPWTKEEDEMVVALVEKYGAKRWTLIAKQLKGRIGKQCRERWHNHLNPNIIKTAWTAEEDAVIYQAHKQWGNQWAKIAKLIPGRTDNAIKNHWNSTMRRKYEAEMLAGTRPQAAKRTAGMVRVGGPVTAGAVAQPLSSSAPQADYGSMALHSSPYCGEIIPASGPAFNHIREYSQEMSGSPHYPSYVNSTLPPSSTPSPLVPCSSSSPYSQDGFAAQAYMEQNSGYNNRFLSHPDERQQHITQQTYSGNGVTIAAPAEHESQTSAQPLPAFDSRQSLDPVITPPHSGTSPPLPCSSQFSPATIPQLTPGEDTQVTSHSHMPYTVGDIIRSTQCVTGVTSTLSFMDNASNSHVDVCPPNRYLDDTQDFVGHDGNIGAKIDSQTRNSEIPTSEGDMKNLIRQRMFQHEHQQQVLRREQQLHLQQQYTDLVKAQMQQEREPYSSAHALTGSQPQNHFEARSLLRNELGISPSLSASNEGKTIDSSNATTNVKLENTEDFHDVPDGSSNYNSQPSNGENDNNQVSGHIQPDGKLELNKDFNSPEHIIYKVEDIPDCKVSCNHIENQQCAEEMPNQKVIVSHRETQQYSTAGAENLAFVPSLEMPAHSKMLAPDNQRKQSNHGSSASVSPILDSAFLLTPEKHALDIDFLSSFRDLNELRNFSPLRSNNLDFLGSGAFELLTFSPVKIKTEVCESPSISTCSSLPKPNIRSLASTSSISGESRYKIADENAMLRCSDSVTAASTKSSISIAPTLSLNQSLNKSLLNSSYTSLNSSRLSTPPILRRNRRKQPTPTKRILQSISIMDSSNSQEDSLLTTPIKMTPMRPTLTNSPLHILSSPHLNFEQIISTPHFSPVVFPPVSQSTPVQLPHPHPSIPPHLLTGLHFTGGFSHRTPKSRRALIQPAPKTPTPLKNALKEIEKKSGPLKPLPQTPTRFEDLAEIIRQDTEYSLKHETPVTHSEHQSSLIDSGIGSLKRSIATAGITHGKENSPHKKARKALALSWSNLHSGNPPLAATNFNTNSHVGSADQLNDGSTSATHHHPPSTSSHSHFTQSNFLTSLMGASNSARGSMFIKDSQATHGLAKSLTPSLNTSGYSFRMGSLSPETPSKSLLGDSSLVFSPPLLRDTLYQEEMVAAAVQPQTVLLDRTKLDKPATSATKDRLACVKKIYFGETPPEPRRALKAPQLDVRWEMVACGRTENQRRLTEQARQIVGQGTASSATPQHKEQTSSLATQRPHCPEETILQSTSHYSALQTRY</sequence>
<evidence type="ECO:0000256" key="7">
    <source>
        <dbReference type="SAM" id="MobiDB-lite"/>
    </source>
</evidence>
<dbReference type="FunFam" id="1.10.10.60:FF:000010">
    <property type="entry name" value="Transcriptional activator Myb isoform A"/>
    <property type="match status" value="1"/>
</dbReference>
<feature type="domain" description="HTH myb-type" evidence="9">
    <location>
        <begin position="106"/>
        <end position="161"/>
    </location>
</feature>
<evidence type="ECO:0000259" key="8">
    <source>
        <dbReference type="PROSITE" id="PS50090"/>
    </source>
</evidence>
<dbReference type="InterPro" id="IPR015395">
    <property type="entry name" value="C-myb_C"/>
</dbReference>
<comment type="subcellular location">
    <subcellularLocation>
        <location evidence="1">Nucleus</location>
    </subcellularLocation>
</comment>
<feature type="domain" description="Myb-like" evidence="8">
    <location>
        <begin position="106"/>
        <end position="157"/>
    </location>
</feature>
<dbReference type="Proteomes" id="UP000694843">
    <property type="component" value="Unplaced"/>
</dbReference>
<dbReference type="Pfam" id="PF09316">
    <property type="entry name" value="Cmyb_C"/>
    <property type="match status" value="1"/>
</dbReference>
<feature type="region of interest" description="Disordered" evidence="7">
    <location>
        <begin position="371"/>
        <end position="405"/>
    </location>
</feature>
<evidence type="ECO:0000256" key="5">
    <source>
        <dbReference type="ARBA" id="ARBA00023163"/>
    </source>
</evidence>
<feature type="compositionally biased region" description="Polar residues" evidence="7">
    <location>
        <begin position="1121"/>
        <end position="1138"/>
    </location>
</feature>
<evidence type="ECO:0000313" key="11">
    <source>
        <dbReference type="RefSeq" id="XP_047738959.1"/>
    </source>
</evidence>
<feature type="compositionally biased region" description="Acidic residues" evidence="7">
    <location>
        <begin position="30"/>
        <end position="45"/>
    </location>
</feature>
<name>A0A979FPE0_HYAAZ</name>
<dbReference type="Pfam" id="PF13921">
    <property type="entry name" value="Myb_DNA-bind_6"/>
    <property type="match status" value="1"/>
</dbReference>
<feature type="region of interest" description="Disordered" evidence="7">
    <location>
        <begin position="1117"/>
        <end position="1156"/>
    </location>
</feature>
<feature type="compositionally biased region" description="Basic and acidic residues" evidence="7">
    <location>
        <begin position="602"/>
        <end position="611"/>
    </location>
</feature>
<dbReference type="PROSITE" id="PS51294">
    <property type="entry name" value="HTH_MYB"/>
    <property type="match status" value="3"/>
</dbReference>
<protein>
    <submittedName>
        <fullName evidence="11">Uncharacterized protein LOC108679714 isoform X2</fullName>
    </submittedName>
</protein>
<proteinExistence type="predicted"/>
<feature type="region of interest" description="Disordered" evidence="7">
    <location>
        <begin position="578"/>
        <end position="645"/>
    </location>
</feature>
<evidence type="ECO:0000256" key="3">
    <source>
        <dbReference type="ARBA" id="ARBA00023015"/>
    </source>
</evidence>
<evidence type="ECO:0000256" key="1">
    <source>
        <dbReference type="ARBA" id="ARBA00004123"/>
    </source>
</evidence>
<dbReference type="PANTHER" id="PTHR45614:SF25">
    <property type="entry name" value="MYB PROTEIN"/>
    <property type="match status" value="1"/>
</dbReference>
<gene>
    <name evidence="11" type="primary">LOC108679714</name>
</gene>
<feature type="compositionally biased region" description="Polar residues" evidence="7">
    <location>
        <begin position="396"/>
        <end position="405"/>
    </location>
</feature>